<feature type="transmembrane region" description="Helical" evidence="2">
    <location>
        <begin position="185"/>
        <end position="203"/>
    </location>
</feature>
<reference evidence="5 6" key="1">
    <citation type="submission" date="2020-08" db="EMBL/GenBank/DDBJ databases">
        <title>Sequencing the genomes of 1000 actinobacteria strains.</title>
        <authorList>
            <person name="Klenk H.-P."/>
        </authorList>
    </citation>
    <scope>NUCLEOTIDE SEQUENCE [LARGE SCALE GENOMIC DNA]</scope>
    <source>
        <strain evidence="5 6">DSM 44598</strain>
    </source>
</reference>
<feature type="transmembrane region" description="Helical" evidence="2">
    <location>
        <begin position="160"/>
        <end position="178"/>
    </location>
</feature>
<evidence type="ECO:0000313" key="6">
    <source>
        <dbReference type="Proteomes" id="UP000579647"/>
    </source>
</evidence>
<evidence type="ECO:0000259" key="3">
    <source>
        <dbReference type="Pfam" id="PF04235"/>
    </source>
</evidence>
<feature type="transmembrane region" description="Helical" evidence="2">
    <location>
        <begin position="97"/>
        <end position="116"/>
    </location>
</feature>
<evidence type="ECO:0000256" key="1">
    <source>
        <dbReference type="SAM" id="MobiDB-lite"/>
    </source>
</evidence>
<gene>
    <name evidence="5" type="ORF">HNR07_005460</name>
</gene>
<feature type="region of interest" description="Disordered" evidence="1">
    <location>
        <begin position="1"/>
        <end position="57"/>
    </location>
</feature>
<dbReference type="Pfam" id="PF07786">
    <property type="entry name" value="HGSNAT_cat"/>
    <property type="match status" value="1"/>
</dbReference>
<evidence type="ECO:0000256" key="2">
    <source>
        <dbReference type="SAM" id="Phobius"/>
    </source>
</evidence>
<dbReference type="Pfam" id="PF04235">
    <property type="entry name" value="DUF418"/>
    <property type="match status" value="1"/>
</dbReference>
<feature type="transmembrane region" description="Helical" evidence="2">
    <location>
        <begin position="270"/>
        <end position="291"/>
    </location>
</feature>
<feature type="compositionally biased region" description="Basic and acidic residues" evidence="1">
    <location>
        <begin position="21"/>
        <end position="32"/>
    </location>
</feature>
<keyword evidence="2" id="KW-0472">Membrane</keyword>
<organism evidence="5 6">
    <name type="scientific">Nocardiopsis metallicus</name>
    <dbReference type="NCBI Taxonomy" id="179819"/>
    <lineage>
        <taxon>Bacteria</taxon>
        <taxon>Bacillati</taxon>
        <taxon>Actinomycetota</taxon>
        <taxon>Actinomycetes</taxon>
        <taxon>Streptosporangiales</taxon>
        <taxon>Nocardiopsidaceae</taxon>
        <taxon>Nocardiopsis</taxon>
    </lineage>
</organism>
<feature type="domain" description="DUF418" evidence="3">
    <location>
        <begin position="321"/>
        <end position="424"/>
    </location>
</feature>
<feature type="transmembrane region" description="Helical" evidence="2">
    <location>
        <begin position="356"/>
        <end position="379"/>
    </location>
</feature>
<feature type="domain" description="Heparan-alpha-glucosaminide N-acetyltransferase catalytic" evidence="4">
    <location>
        <begin position="58"/>
        <end position="271"/>
    </location>
</feature>
<dbReference type="InterPro" id="IPR007349">
    <property type="entry name" value="DUF418"/>
</dbReference>
<name>A0A840WFW6_9ACTN</name>
<dbReference type="Proteomes" id="UP000579647">
    <property type="component" value="Unassembled WGS sequence"/>
</dbReference>
<dbReference type="RefSeq" id="WP_184367638.1">
    <property type="nucleotide sequence ID" value="NZ_BAAAKM010000059.1"/>
</dbReference>
<keyword evidence="2" id="KW-0812">Transmembrane</keyword>
<evidence type="ECO:0000313" key="5">
    <source>
        <dbReference type="EMBL" id="MBB5494323.1"/>
    </source>
</evidence>
<feature type="transmembrane region" description="Helical" evidence="2">
    <location>
        <begin position="237"/>
        <end position="258"/>
    </location>
</feature>
<accession>A0A840WFW6</accession>
<dbReference type="AlphaFoldDB" id="A0A840WFW6"/>
<feature type="transmembrane region" description="Helical" evidence="2">
    <location>
        <begin position="64"/>
        <end position="82"/>
    </location>
</feature>
<dbReference type="EMBL" id="JACHDO010000001">
    <property type="protein sequence ID" value="MBB5494323.1"/>
    <property type="molecule type" value="Genomic_DNA"/>
</dbReference>
<keyword evidence="6" id="KW-1185">Reference proteome</keyword>
<feature type="transmembrane region" description="Helical" evidence="2">
    <location>
        <begin position="391"/>
        <end position="413"/>
    </location>
</feature>
<feature type="transmembrane region" description="Helical" evidence="2">
    <location>
        <begin position="331"/>
        <end position="349"/>
    </location>
</feature>
<evidence type="ECO:0000259" key="4">
    <source>
        <dbReference type="Pfam" id="PF07786"/>
    </source>
</evidence>
<dbReference type="InterPro" id="IPR012429">
    <property type="entry name" value="HGSNAT_cat"/>
</dbReference>
<keyword evidence="2" id="KW-1133">Transmembrane helix</keyword>
<feature type="compositionally biased region" description="Pro residues" evidence="1">
    <location>
        <begin position="1"/>
        <end position="10"/>
    </location>
</feature>
<protein>
    <submittedName>
        <fullName evidence="5">Putative membrane protein YeiB</fullName>
    </submittedName>
</protein>
<sequence>MKYPRSPQPTEPAEVTEAEAEYPRSGRTDPPPKADTAGNERGTVEKNTAPAQGSGPGRLDGVDLARWIAIAGMLVVHFWVPFMDPERPIAHLIEQYAWGRSTLVFAFVAGVSLALLSGGRRPHTGRRGGITAKRVAVRGAALMLIGWALNAVIVAAESHLTVIITYYGLYFLLAIPFLRMAAPWVATAAAASLIIGPQLLFALRHSSETGGWMADFAGFWNEIDPAQLLVHQGLLELLVYGFYPALSCLAAVLAGIAVGRLDLRSEVVRLRLACAGMLAAFVAYRGSWHAWETWGIVWELGPREEVSGPVPTDDARWLLSSMSHTSTAPEVLGGIGVAAVLLVGCLYAAERLPRLVAPFTAAGALALTVYVLHALLLAWQETVGEESGRMAYWVNGNASEVFFVFAVVGAFLWRRTVGRGPLEAGVSQLSKVVVRDRGQG</sequence>
<proteinExistence type="predicted"/>
<feature type="transmembrane region" description="Helical" evidence="2">
    <location>
        <begin position="136"/>
        <end position="154"/>
    </location>
</feature>
<comment type="caution">
    <text evidence="5">The sequence shown here is derived from an EMBL/GenBank/DDBJ whole genome shotgun (WGS) entry which is preliminary data.</text>
</comment>